<feature type="domain" description="MmeI-like C-terminal" evidence="8">
    <location>
        <begin position="834"/>
        <end position="910"/>
    </location>
</feature>
<accession>A0A1H2H925</accession>
<comment type="catalytic activity">
    <reaction evidence="4">
        <text>a 2'-deoxyadenosine in DNA + S-adenosyl-L-methionine = an N(6)-methyl-2'-deoxyadenosine in DNA + S-adenosyl-L-homocysteine + H(+)</text>
        <dbReference type="Rhea" id="RHEA:15197"/>
        <dbReference type="Rhea" id="RHEA-COMP:12418"/>
        <dbReference type="Rhea" id="RHEA-COMP:12419"/>
        <dbReference type="ChEBI" id="CHEBI:15378"/>
        <dbReference type="ChEBI" id="CHEBI:57856"/>
        <dbReference type="ChEBI" id="CHEBI:59789"/>
        <dbReference type="ChEBI" id="CHEBI:90615"/>
        <dbReference type="ChEBI" id="CHEBI:90616"/>
        <dbReference type="EC" id="2.1.1.72"/>
    </reaction>
</comment>
<dbReference type="InterPro" id="IPR046818">
    <property type="entry name" value="MmeI_C"/>
</dbReference>
<feature type="domain" description="MmeI-like target recognition" evidence="7">
    <location>
        <begin position="631"/>
        <end position="830"/>
    </location>
</feature>
<dbReference type="GO" id="GO:0009007">
    <property type="term" value="F:site-specific DNA-methyltransferase (adenine-specific) activity"/>
    <property type="evidence" value="ECO:0007669"/>
    <property type="project" value="UniProtKB-EC"/>
</dbReference>
<evidence type="ECO:0000256" key="2">
    <source>
        <dbReference type="ARBA" id="ARBA00022603"/>
    </source>
</evidence>
<dbReference type="InterPro" id="IPR046816">
    <property type="entry name" value="MmeI_Mtase"/>
</dbReference>
<feature type="domain" description="MmeI-like DNA-methyltransferase" evidence="9">
    <location>
        <begin position="328"/>
        <end position="610"/>
    </location>
</feature>
<sequence length="925" mass="102750">MNAVEIESAISDLALEPFDASEFPYAFLAAFGNKGTALKRLRAGNNNTSDVPGGVLLRNNIHIAVCDVDNVGETLTGLHASPATAKGKVKFILATDGQTIQIKELATCDLVACEFEDLPNHFGFLLPLAGISTIKEIKENPIDVRATSRLNKLYVELLSENPDWAKAERRADMNHFMARLVFCFFAEDTDIFHGDGLFTKTVEQYSERDGSNSHEVLSEIFRAMDLKLAERPSVEPRLPGWANKFPYVNGGLFAGSTDTPRFTRMARTYLLHAGNLNWQKINPDIFGSMIQAVADDEERGALGMHYTSVPNILKVLNPLFLDDLRGQLEAAGDNKAKLLNLRKRIARIRVFDPACGSGNFLVIAYKQMREIEAAINQRRSEAHNKSEIPLTNFRGIELRDFPAEIARLALIIAEYQCDVLYRGQQDALEEFLPLDAQNWIICGNALRLDWLSVCPPTGTGVKVLSDDLFGTPLNQSEIDFENDGGETYVCGNPPYKGSKWQTDDQKSDMVSAWQKHPKLAKTTDYVTGWIAKFLEYVDNESNAVGAFVATNSICQGQQAIDVWPATFQRGCEIRFAHTSFKWANLASHNAGVTVVIVGLGKRSSVPKKLYQDELLKQCSAIGPYLVPDSLAYVQKANAPIGEQAPMLFGNMPRDGGNLILDSGLGSQMKFDESVQPFIRGLIGSDELINGRKRYCLWIEEGQQNKAMTSAFIAERLSLVAESRGKSDAESTRGFAARPYRFVQIAGYSQVSSIVVAKVSSETREYLPVGLLPSDTIVSDLAFGLYDAPLWNLALIASRIHLVWIATVCGKLETRYRYSNTLGWNTFPVPLLTEQNKADLTDCAEAILLAREAHFPATIADLYAPDSMPANLRHAHERNDEVLERIYIGRRFKNDTERLEKLFELYTKMTAGQAKVAPRTKKEKSA</sequence>
<keyword evidence="2 10" id="KW-0489">Methyltransferase</keyword>
<evidence type="ECO:0000259" key="7">
    <source>
        <dbReference type="Pfam" id="PF20466"/>
    </source>
</evidence>
<dbReference type="EMBL" id="LT629785">
    <property type="protein sequence ID" value="SDU28058.1"/>
    <property type="molecule type" value="Genomic_DNA"/>
</dbReference>
<dbReference type="REBASE" id="163084">
    <property type="entry name" value="Ppo17875ORF2823P"/>
</dbReference>
<dbReference type="PANTHER" id="PTHR33841">
    <property type="entry name" value="DNA METHYLTRANSFERASE YEEA-RELATED"/>
    <property type="match status" value="1"/>
</dbReference>
<gene>
    <name evidence="10" type="ORF">SAMN05216296_2823</name>
</gene>
<dbReference type="Pfam" id="PF20473">
    <property type="entry name" value="MmeI_Mtase"/>
    <property type="match status" value="1"/>
</dbReference>
<dbReference type="RefSeq" id="WP_090196602.1">
    <property type="nucleotide sequence ID" value="NZ_LT629785.1"/>
</dbReference>
<evidence type="ECO:0000256" key="3">
    <source>
        <dbReference type="ARBA" id="ARBA00022679"/>
    </source>
</evidence>
<keyword evidence="3" id="KW-0808">Transferase</keyword>
<reference evidence="11" key="1">
    <citation type="submission" date="2016-10" db="EMBL/GenBank/DDBJ databases">
        <authorList>
            <person name="Varghese N."/>
            <person name="Submissions S."/>
        </authorList>
    </citation>
    <scope>NUCLEOTIDE SEQUENCE [LARGE SCALE GENOMIC DNA]</scope>
    <source>
        <strain evidence="11">DSM 17875</strain>
    </source>
</reference>
<dbReference type="InterPro" id="IPR046817">
    <property type="entry name" value="MmeI_N"/>
</dbReference>
<dbReference type="Gene3D" id="3.40.50.150">
    <property type="entry name" value="Vaccinia Virus protein VP39"/>
    <property type="match status" value="1"/>
</dbReference>
<dbReference type="Pfam" id="PF20465">
    <property type="entry name" value="MmeI_hel"/>
    <property type="match status" value="1"/>
</dbReference>
<dbReference type="GO" id="GO:0032259">
    <property type="term" value="P:methylation"/>
    <property type="evidence" value="ECO:0007669"/>
    <property type="project" value="UniProtKB-KW"/>
</dbReference>
<dbReference type="InterPro" id="IPR029063">
    <property type="entry name" value="SAM-dependent_MTases_sf"/>
</dbReference>
<feature type="domain" description="MmeI-like helicase spacer" evidence="6">
    <location>
        <begin position="172"/>
        <end position="253"/>
    </location>
</feature>
<name>A0A1H2H925_9PSED</name>
<dbReference type="InterPro" id="IPR046820">
    <property type="entry name" value="MmeI_TRD"/>
</dbReference>
<organism evidence="10 11">
    <name type="scientific">Pseudomonas pohangensis</name>
    <dbReference type="NCBI Taxonomy" id="364197"/>
    <lineage>
        <taxon>Bacteria</taxon>
        <taxon>Pseudomonadati</taxon>
        <taxon>Pseudomonadota</taxon>
        <taxon>Gammaproteobacteria</taxon>
        <taxon>Pseudomonadales</taxon>
        <taxon>Pseudomonadaceae</taxon>
        <taxon>Pseudomonas</taxon>
    </lineage>
</organism>
<dbReference type="AlphaFoldDB" id="A0A1H2H925"/>
<evidence type="ECO:0000256" key="1">
    <source>
        <dbReference type="ARBA" id="ARBA00011900"/>
    </source>
</evidence>
<dbReference type="Pfam" id="PF20466">
    <property type="entry name" value="MmeI_TRD"/>
    <property type="match status" value="1"/>
</dbReference>
<evidence type="ECO:0000256" key="4">
    <source>
        <dbReference type="ARBA" id="ARBA00047942"/>
    </source>
</evidence>
<evidence type="ECO:0000259" key="6">
    <source>
        <dbReference type="Pfam" id="PF20465"/>
    </source>
</evidence>
<proteinExistence type="predicted"/>
<evidence type="ECO:0000259" key="9">
    <source>
        <dbReference type="Pfam" id="PF20473"/>
    </source>
</evidence>
<dbReference type="InterPro" id="IPR050953">
    <property type="entry name" value="N4_N6_ade-DNA_methylase"/>
</dbReference>
<evidence type="ECO:0000313" key="10">
    <source>
        <dbReference type="EMBL" id="SDU28058.1"/>
    </source>
</evidence>
<keyword evidence="11" id="KW-1185">Reference proteome</keyword>
<dbReference type="PANTHER" id="PTHR33841:SF1">
    <property type="entry name" value="DNA METHYLTRANSFERASE A"/>
    <property type="match status" value="1"/>
</dbReference>
<dbReference type="SUPFAM" id="SSF53335">
    <property type="entry name" value="S-adenosyl-L-methionine-dependent methyltransferases"/>
    <property type="match status" value="1"/>
</dbReference>
<evidence type="ECO:0000259" key="5">
    <source>
        <dbReference type="Pfam" id="PF20464"/>
    </source>
</evidence>
<dbReference type="STRING" id="364197.SAMN05216296_2823"/>
<feature type="domain" description="MmeI-like N-terminal" evidence="5">
    <location>
        <begin position="1"/>
        <end position="159"/>
    </location>
</feature>
<dbReference type="Proteomes" id="UP000243232">
    <property type="component" value="Chromosome I"/>
</dbReference>
<evidence type="ECO:0000313" key="11">
    <source>
        <dbReference type="Proteomes" id="UP000243232"/>
    </source>
</evidence>
<dbReference type="Pfam" id="PF20464">
    <property type="entry name" value="MmeI_N"/>
    <property type="match status" value="1"/>
</dbReference>
<evidence type="ECO:0000259" key="8">
    <source>
        <dbReference type="Pfam" id="PF20467"/>
    </source>
</evidence>
<protein>
    <recommendedName>
        <fullName evidence="1">site-specific DNA-methyltransferase (adenine-specific)</fullName>
        <ecNumber evidence="1">2.1.1.72</ecNumber>
    </recommendedName>
</protein>
<dbReference type="EC" id="2.1.1.72" evidence="1"/>
<dbReference type="OrthoDB" id="9782445at2"/>
<dbReference type="InterPro" id="IPR046819">
    <property type="entry name" value="MmeI_hel"/>
</dbReference>
<dbReference type="Pfam" id="PF20467">
    <property type="entry name" value="MmeI_C"/>
    <property type="match status" value="1"/>
</dbReference>